<reference evidence="1" key="1">
    <citation type="submission" date="2014-11" db="EMBL/GenBank/DDBJ databases">
        <authorList>
            <person name="Amaro Gonzalez C."/>
        </authorList>
    </citation>
    <scope>NUCLEOTIDE SEQUENCE</scope>
</reference>
<dbReference type="EMBL" id="GBXM01006838">
    <property type="protein sequence ID" value="JAI01740.1"/>
    <property type="molecule type" value="Transcribed_RNA"/>
</dbReference>
<proteinExistence type="predicted"/>
<organism evidence="1">
    <name type="scientific">Anguilla anguilla</name>
    <name type="common">European freshwater eel</name>
    <name type="synonym">Muraena anguilla</name>
    <dbReference type="NCBI Taxonomy" id="7936"/>
    <lineage>
        <taxon>Eukaryota</taxon>
        <taxon>Metazoa</taxon>
        <taxon>Chordata</taxon>
        <taxon>Craniata</taxon>
        <taxon>Vertebrata</taxon>
        <taxon>Euteleostomi</taxon>
        <taxon>Actinopterygii</taxon>
        <taxon>Neopterygii</taxon>
        <taxon>Teleostei</taxon>
        <taxon>Anguilliformes</taxon>
        <taxon>Anguillidae</taxon>
        <taxon>Anguilla</taxon>
    </lineage>
</organism>
<dbReference type="AlphaFoldDB" id="A0A0E9XGG9"/>
<sequence>MSFGEMYRITCSFGHIGVVIN</sequence>
<protein>
    <submittedName>
        <fullName evidence="1">Uncharacterized protein</fullName>
    </submittedName>
</protein>
<reference evidence="1" key="2">
    <citation type="journal article" date="2015" name="Fish Shellfish Immunol.">
        <title>Early steps in the European eel (Anguilla anguilla)-Vibrio vulnificus interaction in the gills: Role of the RtxA13 toxin.</title>
        <authorList>
            <person name="Callol A."/>
            <person name="Pajuelo D."/>
            <person name="Ebbesson L."/>
            <person name="Teles M."/>
            <person name="MacKenzie S."/>
            <person name="Amaro C."/>
        </authorList>
    </citation>
    <scope>NUCLEOTIDE SEQUENCE</scope>
</reference>
<accession>A0A0E9XGG9</accession>
<evidence type="ECO:0000313" key="1">
    <source>
        <dbReference type="EMBL" id="JAI01740.1"/>
    </source>
</evidence>
<name>A0A0E9XGG9_ANGAN</name>